<dbReference type="EC" id="4.3.1.-" evidence="1"/>
<sequence>MPVHLIQYHGCGLGRYFDEPTAAAIVATRLVSLAYGFSGVRFDVLRQLHALLEYRIIPLIPEEGSVGASGDLTPLSYVAAVLMGERDVY</sequence>
<name>T0ZHT4_9ZZZZ</name>
<dbReference type="EMBL" id="AUZZ01010904">
    <property type="protein sequence ID" value="EQD28324.1"/>
    <property type="molecule type" value="Genomic_DNA"/>
</dbReference>
<organism evidence="1">
    <name type="scientific">mine drainage metagenome</name>
    <dbReference type="NCBI Taxonomy" id="410659"/>
    <lineage>
        <taxon>unclassified sequences</taxon>
        <taxon>metagenomes</taxon>
        <taxon>ecological metagenomes</taxon>
    </lineage>
</organism>
<dbReference type="GO" id="GO:0016841">
    <property type="term" value="F:ammonia-lyase activity"/>
    <property type="evidence" value="ECO:0007669"/>
    <property type="project" value="InterPro"/>
</dbReference>
<dbReference type="InterPro" id="IPR024083">
    <property type="entry name" value="Fumarase/histidase_N"/>
</dbReference>
<accession>T0ZHT4</accession>
<dbReference type="PANTHER" id="PTHR10362">
    <property type="entry name" value="HISTIDINE AMMONIA-LYASE"/>
    <property type="match status" value="1"/>
</dbReference>
<dbReference type="SUPFAM" id="SSF48557">
    <property type="entry name" value="L-aspartase-like"/>
    <property type="match status" value="1"/>
</dbReference>
<evidence type="ECO:0000313" key="1">
    <source>
        <dbReference type="EMBL" id="EQD28324.1"/>
    </source>
</evidence>
<dbReference type="InterPro" id="IPR022313">
    <property type="entry name" value="Phe/His_NH3-lyase_AS"/>
</dbReference>
<keyword evidence="1" id="KW-0456">Lyase</keyword>
<reference evidence="1" key="2">
    <citation type="journal article" date="2014" name="ISME J.">
        <title>Microbial stratification in low pH oxic and suboxic macroscopic growths along an acid mine drainage.</title>
        <authorList>
            <person name="Mendez-Garcia C."/>
            <person name="Mesa V."/>
            <person name="Sprenger R.R."/>
            <person name="Richter M."/>
            <person name="Diez M.S."/>
            <person name="Solano J."/>
            <person name="Bargiela R."/>
            <person name="Golyshina O.V."/>
            <person name="Manteca A."/>
            <person name="Ramos J.L."/>
            <person name="Gallego J.R."/>
            <person name="Llorente I."/>
            <person name="Martins Dos Santos V.A."/>
            <person name="Jensen O.N."/>
            <person name="Pelaez A.I."/>
            <person name="Sanchez J."/>
            <person name="Ferrer M."/>
        </authorList>
    </citation>
    <scope>NUCLEOTIDE SEQUENCE</scope>
</reference>
<dbReference type="Gene3D" id="1.10.275.10">
    <property type="entry name" value="Fumarase/aspartase (N-terminal domain)"/>
    <property type="match status" value="1"/>
</dbReference>
<gene>
    <name evidence="1" type="ORF">B2A_14987</name>
</gene>
<dbReference type="AlphaFoldDB" id="T0ZHT4"/>
<proteinExistence type="predicted"/>
<reference evidence="1" key="1">
    <citation type="submission" date="2013-08" db="EMBL/GenBank/DDBJ databases">
        <authorList>
            <person name="Mendez C."/>
            <person name="Richter M."/>
            <person name="Ferrer M."/>
            <person name="Sanchez J."/>
        </authorList>
    </citation>
    <scope>NUCLEOTIDE SEQUENCE</scope>
</reference>
<dbReference type="InterPro" id="IPR001106">
    <property type="entry name" value="Aromatic_Lyase"/>
</dbReference>
<dbReference type="InterPro" id="IPR008948">
    <property type="entry name" value="L-Aspartase-like"/>
</dbReference>
<protein>
    <submittedName>
        <fullName evidence="1">Phenylalanine/histidine ammonia-lyase</fullName>
        <ecNumber evidence="1">4.3.1.-</ecNumber>
    </submittedName>
</protein>
<dbReference type="Pfam" id="PF00221">
    <property type="entry name" value="Lyase_aromatic"/>
    <property type="match status" value="1"/>
</dbReference>
<comment type="caution">
    <text evidence="1">The sequence shown here is derived from an EMBL/GenBank/DDBJ whole genome shotgun (WGS) entry which is preliminary data.</text>
</comment>
<feature type="non-terminal residue" evidence="1">
    <location>
        <position position="89"/>
    </location>
</feature>
<dbReference type="PROSITE" id="PS00488">
    <property type="entry name" value="PAL_HISTIDASE"/>
    <property type="match status" value="1"/>
</dbReference>